<organism evidence="8 9">
    <name type="scientific">Chara braunii</name>
    <name type="common">Braun's stonewort</name>
    <dbReference type="NCBI Taxonomy" id="69332"/>
    <lineage>
        <taxon>Eukaryota</taxon>
        <taxon>Viridiplantae</taxon>
        <taxon>Streptophyta</taxon>
        <taxon>Charophyceae</taxon>
        <taxon>Charales</taxon>
        <taxon>Characeae</taxon>
        <taxon>Chara</taxon>
    </lineage>
</organism>
<dbReference type="SUPFAM" id="SSF47928">
    <property type="entry name" value="N-terminal domain of the delta subunit of the F1F0-ATP synthase"/>
    <property type="match status" value="1"/>
</dbReference>
<evidence type="ECO:0000313" key="8">
    <source>
        <dbReference type="EMBL" id="GBG74233.1"/>
    </source>
</evidence>
<dbReference type="InterPro" id="IPR020781">
    <property type="entry name" value="ATPase_OSCP/d_CS"/>
</dbReference>
<dbReference type="NCBIfam" id="TIGR01145">
    <property type="entry name" value="ATP_synt_delta"/>
    <property type="match status" value="1"/>
</dbReference>
<keyword evidence="5" id="KW-0406">Ion transport</keyword>
<reference evidence="8 9" key="1">
    <citation type="journal article" date="2018" name="Cell">
        <title>The Chara Genome: Secondary Complexity and Implications for Plant Terrestrialization.</title>
        <authorList>
            <person name="Nishiyama T."/>
            <person name="Sakayama H."/>
            <person name="Vries J.D."/>
            <person name="Buschmann H."/>
            <person name="Saint-Marcoux D."/>
            <person name="Ullrich K.K."/>
            <person name="Haas F.B."/>
            <person name="Vanderstraeten L."/>
            <person name="Becker D."/>
            <person name="Lang D."/>
            <person name="Vosolsobe S."/>
            <person name="Rombauts S."/>
            <person name="Wilhelmsson P.K.I."/>
            <person name="Janitza P."/>
            <person name="Kern R."/>
            <person name="Heyl A."/>
            <person name="Rumpler F."/>
            <person name="Villalobos L.I.A.C."/>
            <person name="Clay J.M."/>
            <person name="Skokan R."/>
            <person name="Toyoda A."/>
            <person name="Suzuki Y."/>
            <person name="Kagoshima H."/>
            <person name="Schijlen E."/>
            <person name="Tajeshwar N."/>
            <person name="Catarino B."/>
            <person name="Hetherington A.J."/>
            <person name="Saltykova A."/>
            <person name="Bonnot C."/>
            <person name="Breuninger H."/>
            <person name="Symeonidi A."/>
            <person name="Radhakrishnan G.V."/>
            <person name="Van Nieuwerburgh F."/>
            <person name="Deforce D."/>
            <person name="Chang C."/>
            <person name="Karol K.G."/>
            <person name="Hedrich R."/>
            <person name="Ulvskov P."/>
            <person name="Glockner G."/>
            <person name="Delwiche C.F."/>
            <person name="Petrasek J."/>
            <person name="Van de Peer Y."/>
            <person name="Friml J."/>
            <person name="Beilby M."/>
            <person name="Dolan L."/>
            <person name="Kohara Y."/>
            <person name="Sugano S."/>
            <person name="Fujiyama A."/>
            <person name="Delaux P.-M."/>
            <person name="Quint M."/>
            <person name="TheiBen G."/>
            <person name="Hagemann M."/>
            <person name="Harholt J."/>
            <person name="Dunand C."/>
            <person name="Zachgo S."/>
            <person name="Langdale J."/>
            <person name="Maumus F."/>
            <person name="Straeten D.V.D."/>
            <person name="Gould S.B."/>
            <person name="Rensing S.A."/>
        </authorList>
    </citation>
    <scope>NUCLEOTIDE SEQUENCE [LARGE SCALE GENOMIC DNA]</scope>
    <source>
        <strain evidence="8 9">S276</strain>
    </source>
</reference>
<dbReference type="PROSITE" id="PS00389">
    <property type="entry name" value="ATPASE_DELTA"/>
    <property type="match status" value="1"/>
</dbReference>
<keyword evidence="4" id="KW-0375">Hydrogen ion transport</keyword>
<evidence type="ECO:0000256" key="5">
    <source>
        <dbReference type="ARBA" id="ARBA00023065"/>
    </source>
</evidence>
<dbReference type="Pfam" id="PF00213">
    <property type="entry name" value="OSCP"/>
    <property type="match status" value="1"/>
</dbReference>
<dbReference type="OrthoDB" id="1262810at2759"/>
<dbReference type="PRINTS" id="PR00125">
    <property type="entry name" value="ATPASEDELTA"/>
</dbReference>
<accession>A0A388KWA3</accession>
<keyword evidence="9" id="KW-1185">Reference proteome</keyword>
<dbReference type="InterPro" id="IPR026015">
    <property type="entry name" value="ATP_synth_OSCP/delta_N_sf"/>
</dbReference>
<name>A0A388KWA3_CHABU</name>
<dbReference type="EMBL" id="BFEA01000199">
    <property type="protein sequence ID" value="GBG74233.1"/>
    <property type="molecule type" value="Genomic_DNA"/>
</dbReference>
<dbReference type="GO" id="GO:0016020">
    <property type="term" value="C:membrane"/>
    <property type="evidence" value="ECO:0007669"/>
    <property type="project" value="UniProtKB-SubCell"/>
</dbReference>
<evidence type="ECO:0000313" key="9">
    <source>
        <dbReference type="Proteomes" id="UP000265515"/>
    </source>
</evidence>
<sequence>MIRSVVRSLVAGARAHAHSVGAGGSVGAKTLAPTVLSSSVPIQLFSVPGKYATSLFKAAVKADALEPVETELRTITELGESNQLVHDFLKDPSVPVRDRIAGIEDISKHLKFSPLTNNFLALLAENGRLEELNRIVGHFSDLLMAHRGEVKATITSPLELTTQEITDLKSALQARLEPGKKLLLSQKVDKSIIGGLVIELGDKMIDMSIRTKMNRLRSLLSAPLDLETANSTTGAAAE</sequence>
<dbReference type="HAMAP" id="MF_01416">
    <property type="entry name" value="ATP_synth_delta_bact"/>
    <property type="match status" value="1"/>
</dbReference>
<comment type="caution">
    <text evidence="8">The sequence shown here is derived from an EMBL/GenBank/DDBJ whole genome shotgun (WGS) entry which is preliminary data.</text>
</comment>
<evidence type="ECO:0008006" key="10">
    <source>
        <dbReference type="Google" id="ProtNLM"/>
    </source>
</evidence>
<keyword evidence="6" id="KW-0472">Membrane</keyword>
<dbReference type="PANTHER" id="PTHR11910">
    <property type="entry name" value="ATP SYNTHASE DELTA CHAIN"/>
    <property type="match status" value="1"/>
</dbReference>
<comment type="subcellular location">
    <subcellularLocation>
        <location evidence="1">Membrane</location>
    </subcellularLocation>
</comment>
<dbReference type="STRING" id="69332.A0A388KWA3"/>
<evidence type="ECO:0000256" key="6">
    <source>
        <dbReference type="ARBA" id="ARBA00023136"/>
    </source>
</evidence>
<gene>
    <name evidence="8" type="ORF">CBR_g17944</name>
</gene>
<protein>
    <recommendedName>
        <fullName evidence="10">ATP synthase subunit O, mitochondrial</fullName>
    </recommendedName>
</protein>
<evidence type="ECO:0000256" key="3">
    <source>
        <dbReference type="ARBA" id="ARBA00022448"/>
    </source>
</evidence>
<keyword evidence="7" id="KW-0066">ATP synthesis</keyword>
<dbReference type="Proteomes" id="UP000265515">
    <property type="component" value="Unassembled WGS sequence"/>
</dbReference>
<evidence type="ECO:0000256" key="7">
    <source>
        <dbReference type="ARBA" id="ARBA00023310"/>
    </source>
</evidence>
<evidence type="ECO:0000256" key="1">
    <source>
        <dbReference type="ARBA" id="ARBA00004370"/>
    </source>
</evidence>
<dbReference type="GO" id="GO:0005739">
    <property type="term" value="C:mitochondrion"/>
    <property type="evidence" value="ECO:0007669"/>
    <property type="project" value="EnsemblPlants"/>
</dbReference>
<dbReference type="GO" id="GO:0046933">
    <property type="term" value="F:proton-transporting ATP synthase activity, rotational mechanism"/>
    <property type="evidence" value="ECO:0007669"/>
    <property type="project" value="InterPro"/>
</dbReference>
<evidence type="ECO:0000256" key="2">
    <source>
        <dbReference type="ARBA" id="ARBA00007046"/>
    </source>
</evidence>
<dbReference type="OMA" id="VTTNWIN"/>
<keyword evidence="3" id="KW-0813">Transport</keyword>
<comment type="similarity">
    <text evidence="2">Belongs to the ATPase delta chain family.</text>
</comment>
<dbReference type="AlphaFoldDB" id="A0A388KWA3"/>
<proteinExistence type="inferred from homology"/>
<dbReference type="InterPro" id="IPR000711">
    <property type="entry name" value="ATPase_OSCP/dsu"/>
</dbReference>
<dbReference type="Gene3D" id="1.10.520.20">
    <property type="entry name" value="N-terminal domain of the delta subunit of the F1F0-ATP synthase"/>
    <property type="match status" value="1"/>
</dbReference>
<dbReference type="Gramene" id="GBG74233">
    <property type="protein sequence ID" value="GBG74233"/>
    <property type="gene ID" value="CBR_g17944"/>
</dbReference>
<evidence type="ECO:0000256" key="4">
    <source>
        <dbReference type="ARBA" id="ARBA00022781"/>
    </source>
</evidence>